<sequence length="239" mass="27123">MSWQERSKIWVCGMLIKIGRLTHDDCSRDELNALIQPHFPRLFHIDVPAGAGSVHVTEARVQFNAQQQRLALECFAELELNVLDAKIYRAHVILVVSAVPVYVPAEGIVRLTNVDVDVIQLVNDNFSFIKDTQDLISQILPGLTLGKSLSNLLTQPLISVASVATTGRSDKIVNYLQLFLSADKQKILDHHKPDITRRLLSLLDEDTLYYKLSEGWRELTFLRWGKQVSVEKDSLRFSF</sequence>
<dbReference type="EMBL" id="MDHN01000021">
    <property type="protein sequence ID" value="OFC71001.1"/>
    <property type="molecule type" value="Genomic_DNA"/>
</dbReference>
<dbReference type="OrthoDB" id="6381036at2"/>
<accession>A0A1E7ZC14</accession>
<evidence type="ECO:0000313" key="2">
    <source>
        <dbReference type="Proteomes" id="UP000175691"/>
    </source>
</evidence>
<dbReference type="AlphaFoldDB" id="A0A1E7ZC14"/>
<reference evidence="1 2" key="1">
    <citation type="submission" date="2016-08" db="EMBL/GenBank/DDBJ databases">
        <authorList>
            <person name="Seilhamer J.J."/>
        </authorList>
    </citation>
    <scope>NUCLEOTIDE SEQUENCE [LARGE SCALE GENOMIC DNA]</scope>
    <source>
        <strain evidence="1 2">KCTC 42603</strain>
    </source>
</reference>
<keyword evidence="2" id="KW-1185">Reference proteome</keyword>
<organism evidence="1 2">
    <name type="scientific">Alteromonas confluentis</name>
    <dbReference type="NCBI Taxonomy" id="1656094"/>
    <lineage>
        <taxon>Bacteria</taxon>
        <taxon>Pseudomonadati</taxon>
        <taxon>Pseudomonadota</taxon>
        <taxon>Gammaproteobacteria</taxon>
        <taxon>Alteromonadales</taxon>
        <taxon>Alteromonadaceae</taxon>
        <taxon>Alteromonas/Salinimonas group</taxon>
        <taxon>Alteromonas</taxon>
    </lineage>
</organism>
<name>A0A1E7ZC14_9ALTE</name>
<dbReference type="RefSeq" id="WP_070125395.1">
    <property type="nucleotide sequence ID" value="NZ_MDHN01000021.1"/>
</dbReference>
<protein>
    <recommendedName>
        <fullName evidence="3">DUF1439 domain-containing protein</fullName>
    </recommendedName>
</protein>
<proteinExistence type="predicted"/>
<comment type="caution">
    <text evidence="1">The sequence shown here is derived from an EMBL/GenBank/DDBJ whole genome shotgun (WGS) entry which is preliminary data.</text>
</comment>
<dbReference type="Gene3D" id="3.15.10.40">
    <property type="entry name" value="Uncharacterised protein PF07273, DUF1439"/>
    <property type="match status" value="1"/>
</dbReference>
<dbReference type="Proteomes" id="UP000175691">
    <property type="component" value="Unassembled WGS sequence"/>
</dbReference>
<gene>
    <name evidence="1" type="ORF">BFC18_11240</name>
</gene>
<evidence type="ECO:0008006" key="3">
    <source>
        <dbReference type="Google" id="ProtNLM"/>
    </source>
</evidence>
<evidence type="ECO:0000313" key="1">
    <source>
        <dbReference type="EMBL" id="OFC71001.1"/>
    </source>
</evidence>